<evidence type="ECO:0000313" key="2">
    <source>
        <dbReference type="EMBL" id="NKQ58066.1"/>
    </source>
</evidence>
<dbReference type="Gene3D" id="3.40.50.10540">
    <property type="entry name" value="Crotonobetainyl-coa:carnitine coa-transferase, domain 1"/>
    <property type="match status" value="1"/>
</dbReference>
<dbReference type="Pfam" id="PF02515">
    <property type="entry name" value="CoA_transf_3"/>
    <property type="match status" value="1"/>
</dbReference>
<dbReference type="Gene3D" id="3.30.1540.10">
    <property type="entry name" value="formyl-coa transferase, domain 3"/>
    <property type="match status" value="1"/>
</dbReference>
<evidence type="ECO:0000313" key="3">
    <source>
        <dbReference type="Proteomes" id="UP000715441"/>
    </source>
</evidence>
<name>A0ABX1JHM3_9PSEU</name>
<dbReference type="EMBL" id="JAAXLS010000047">
    <property type="protein sequence ID" value="NKQ58066.1"/>
    <property type="molecule type" value="Genomic_DNA"/>
</dbReference>
<dbReference type="InterPro" id="IPR003673">
    <property type="entry name" value="CoA-Trfase_fam_III"/>
</dbReference>
<organism evidence="2 3">
    <name type="scientific">Amycolatopsis acididurans</name>
    <dbReference type="NCBI Taxonomy" id="2724524"/>
    <lineage>
        <taxon>Bacteria</taxon>
        <taxon>Bacillati</taxon>
        <taxon>Actinomycetota</taxon>
        <taxon>Actinomycetes</taxon>
        <taxon>Pseudonocardiales</taxon>
        <taxon>Pseudonocardiaceae</taxon>
        <taxon>Amycolatopsis</taxon>
    </lineage>
</organism>
<protein>
    <submittedName>
        <fullName evidence="2">CoA transferase</fullName>
    </submittedName>
</protein>
<dbReference type="InterPro" id="IPR023606">
    <property type="entry name" value="CoA-Trfase_III_dom_1_sf"/>
</dbReference>
<sequence>MPGRTPLTRCTLLTTSGFENPRTVRITEPAHVTQERPTVGTPPLHGITVVSLEQAVAAPFATRQLADLGARVIKVERPGAGDFARGYDRTVLGQASYFVWLNRGKESIELDIKNSADRTVLDNMIAGADVLVQNLIPGAMARIGLDAATVRAKHPDLIHVSISGYGDHGPYRDKKAYDALIQAETGLIAATGSPEAPAKVGASVADIATGMYAYSGILTALYRRERTGSGSSLDIAMIDAVGEWMMQPAYYSSYGGKPWQRTGTRHGTLAPYGPYRCGDGEQVFLAVQSDREWEVLCREVIGDPSMVGDARFIHNPERVEHNRLITESIERAFAGKTVTEVVDLLEKTGIANARLHQPADLFDHPQLRARDRWRTVDAPGGRVRALLPPVSLHGTEALMLPVPSLGEHNEPLRQEFGA</sequence>
<evidence type="ECO:0000256" key="1">
    <source>
        <dbReference type="ARBA" id="ARBA00022679"/>
    </source>
</evidence>
<dbReference type="Proteomes" id="UP000715441">
    <property type="component" value="Unassembled WGS sequence"/>
</dbReference>
<gene>
    <name evidence="2" type="ORF">HFP15_34920</name>
</gene>
<accession>A0ABX1JHM3</accession>
<dbReference type="PANTHER" id="PTHR48207">
    <property type="entry name" value="SUCCINATE--HYDROXYMETHYLGLUTARATE COA-TRANSFERASE"/>
    <property type="match status" value="1"/>
</dbReference>
<proteinExistence type="predicted"/>
<dbReference type="GO" id="GO:0016740">
    <property type="term" value="F:transferase activity"/>
    <property type="evidence" value="ECO:0007669"/>
    <property type="project" value="UniProtKB-KW"/>
</dbReference>
<keyword evidence="3" id="KW-1185">Reference proteome</keyword>
<keyword evidence="1 2" id="KW-0808">Transferase</keyword>
<dbReference type="InterPro" id="IPR044855">
    <property type="entry name" value="CoA-Trfase_III_dom3_sf"/>
</dbReference>
<comment type="caution">
    <text evidence="2">The sequence shown here is derived from an EMBL/GenBank/DDBJ whole genome shotgun (WGS) entry which is preliminary data.</text>
</comment>
<dbReference type="SUPFAM" id="SSF89796">
    <property type="entry name" value="CoA-transferase family III (CaiB/BaiF)"/>
    <property type="match status" value="1"/>
</dbReference>
<dbReference type="InterPro" id="IPR050483">
    <property type="entry name" value="CoA-transferase_III_domain"/>
</dbReference>
<dbReference type="PANTHER" id="PTHR48207:SF3">
    <property type="entry name" value="SUCCINATE--HYDROXYMETHYLGLUTARATE COA-TRANSFERASE"/>
    <property type="match status" value="1"/>
</dbReference>
<reference evidence="2 3" key="1">
    <citation type="submission" date="2020-04" db="EMBL/GenBank/DDBJ databases">
        <title>Novel species.</title>
        <authorList>
            <person name="Teo W.F.A."/>
            <person name="Lipun K."/>
            <person name="Srisuk N."/>
            <person name="Duangmal K."/>
        </authorList>
    </citation>
    <scope>NUCLEOTIDE SEQUENCE [LARGE SCALE GENOMIC DNA]</scope>
    <source>
        <strain evidence="2 3">K13G38</strain>
    </source>
</reference>